<comment type="caution">
    <text evidence="10">The sequence shown here is derived from an EMBL/GenBank/DDBJ whole genome shotgun (WGS) entry which is preliminary data.</text>
</comment>
<evidence type="ECO:0000313" key="10">
    <source>
        <dbReference type="EMBL" id="NLS12847.1"/>
    </source>
</evidence>
<evidence type="ECO:0000256" key="6">
    <source>
        <dbReference type="ARBA" id="ARBA00023136"/>
    </source>
</evidence>
<feature type="domain" description="Anti sigma-E protein RseA C-terminal" evidence="9">
    <location>
        <begin position="140"/>
        <end position="192"/>
    </location>
</feature>
<protein>
    <recommendedName>
        <fullName evidence="7">Anti-sigma-E factor RseA</fullName>
    </recommendedName>
    <alternativeName>
        <fullName evidence="7">Regulator of SigE</fullName>
    </alternativeName>
    <alternativeName>
        <fullName evidence="7">Sigma-E anti-sigma factor RseA</fullName>
    </alternativeName>
    <alternativeName>
        <fullName evidence="7">Sigma-E factor negative regulatory protein</fullName>
    </alternativeName>
</protein>
<dbReference type="InterPro" id="IPR005573">
    <property type="entry name" value="Anti-sigma_E_RseA_C"/>
</dbReference>
<dbReference type="Pfam" id="PF03873">
    <property type="entry name" value="RseA_C"/>
    <property type="match status" value="1"/>
</dbReference>
<gene>
    <name evidence="10" type="ORF">HGP28_08030</name>
</gene>
<dbReference type="PIRSF" id="PIRSF016938">
    <property type="entry name" value="RseA"/>
    <property type="match status" value="1"/>
</dbReference>
<dbReference type="CDD" id="cd16328">
    <property type="entry name" value="RseA_N"/>
    <property type="match status" value="1"/>
</dbReference>
<dbReference type="Gene3D" id="1.10.10.880">
    <property type="entry name" value="Anti sigma-E protein RseA, N-terminal domain"/>
    <property type="match status" value="1"/>
</dbReference>
<dbReference type="GO" id="GO:0005886">
    <property type="term" value="C:plasma membrane"/>
    <property type="evidence" value="ECO:0007669"/>
    <property type="project" value="UniProtKB-SubCell"/>
</dbReference>
<evidence type="ECO:0000256" key="3">
    <source>
        <dbReference type="ARBA" id="ARBA00022475"/>
    </source>
</evidence>
<comment type="subcellular location">
    <subcellularLocation>
        <location evidence="7">Cell inner membrane</location>
    </subcellularLocation>
    <subcellularLocation>
        <location evidence="1">Cell membrane</location>
        <topology evidence="1">Single-pass membrane protein</topology>
    </subcellularLocation>
</comment>
<dbReference type="Gene3D" id="1.20.5.3960">
    <property type="match status" value="1"/>
</dbReference>
<evidence type="ECO:0000256" key="5">
    <source>
        <dbReference type="ARBA" id="ARBA00022989"/>
    </source>
</evidence>
<dbReference type="GO" id="GO:0016989">
    <property type="term" value="F:sigma factor antagonist activity"/>
    <property type="evidence" value="ECO:0007669"/>
    <property type="project" value="InterPro"/>
</dbReference>
<feature type="domain" description="Anti sigma-E protein RseA N-terminal" evidence="8">
    <location>
        <begin position="5"/>
        <end position="97"/>
    </location>
</feature>
<dbReference type="PANTHER" id="PTHR38104">
    <property type="match status" value="1"/>
</dbReference>
<organism evidence="10 11">
    <name type="scientific">Vibrio agarilyticus</name>
    <dbReference type="NCBI Taxonomy" id="2726741"/>
    <lineage>
        <taxon>Bacteria</taxon>
        <taxon>Pseudomonadati</taxon>
        <taxon>Pseudomonadota</taxon>
        <taxon>Gammaproteobacteria</taxon>
        <taxon>Vibrionales</taxon>
        <taxon>Vibrionaceae</taxon>
        <taxon>Vibrio</taxon>
    </lineage>
</organism>
<dbReference type="InterPro" id="IPR036147">
    <property type="entry name" value="Anti-sigma_E_RseA_N_sf"/>
</dbReference>
<keyword evidence="7" id="KW-0997">Cell inner membrane</keyword>
<keyword evidence="3 7" id="KW-1003">Cell membrane</keyword>
<evidence type="ECO:0000259" key="9">
    <source>
        <dbReference type="Pfam" id="PF03873"/>
    </source>
</evidence>
<comment type="similarity">
    <text evidence="2 7">Belongs to the RseA family.</text>
</comment>
<dbReference type="InterPro" id="IPR052383">
    <property type="entry name" value="Anti-sigma-E_RseA-like"/>
</dbReference>
<sequence length="209" mass="23237">MVKIMADKEQLSALMDGEVIDKALIQSLENDETKRTIWQNYHLIGDVMRGEAPAHPEWNIAERVALALEDELPHTRQGAVSAAVPLLESQPTPQQAKRNWPGWMHQMGQVAIAASVSLVVIFGVQQYSGESGQEVMPVTDLPVLETVPFAGSVEPVSYIKGHAPERGSEAQIQERHKRIQAMLHDYELQLRLNGDDHTAHQDTHSADIE</sequence>
<dbReference type="SUPFAM" id="SSF89069">
    <property type="entry name" value="N-terminal, cytoplasmic domain of anti-sigmaE factor RseA"/>
    <property type="match status" value="1"/>
</dbReference>
<keyword evidence="4" id="KW-0812">Transmembrane</keyword>
<dbReference type="InterPro" id="IPR005572">
    <property type="entry name" value="Anti-sigma_E_RseA_N"/>
</dbReference>
<proteinExistence type="inferred from homology"/>
<dbReference type="InterPro" id="IPR026279">
    <property type="entry name" value="RseA"/>
</dbReference>
<evidence type="ECO:0000259" key="8">
    <source>
        <dbReference type="Pfam" id="PF03872"/>
    </source>
</evidence>
<dbReference type="EMBL" id="JABAIK010000006">
    <property type="protein sequence ID" value="NLS12847.1"/>
    <property type="molecule type" value="Genomic_DNA"/>
</dbReference>
<reference evidence="10 11" key="1">
    <citation type="submission" date="2020-04" db="EMBL/GenBank/DDBJ databases">
        <title>Vibrio sp. SM6, a novel species isolated from seawater.</title>
        <authorList>
            <person name="Wang X."/>
        </authorList>
    </citation>
    <scope>NUCLEOTIDE SEQUENCE [LARGE SCALE GENOMIC DNA]</scope>
    <source>
        <strain evidence="10 11">SM6</strain>
    </source>
</reference>
<comment type="function">
    <text evidence="7">An anti-sigma factor for extracytoplasmic function (ECF) sigma factor sigma-E (RpoE). ECF sigma factors are held in an inactive form by an anti-sigma factor until released by regulated intramembrane proteolysis (RIP). RIP occurs when an extracytoplasmic signal triggers a concerted proteolytic cascade to transmit information and elicit cellular responses. The membrane-spanning regulatory substrate protein is first cut periplasmically (site-1 protease, S1P, DegS), then within the membrane itself (site-2 protease, S2P, RseP), while cytoplasmic proteases finish degrading the anti-sigma factor, liberating sigma-E.</text>
</comment>
<evidence type="ECO:0000313" key="11">
    <source>
        <dbReference type="Proteomes" id="UP000535589"/>
    </source>
</evidence>
<dbReference type="AlphaFoldDB" id="A0A7X8YGZ7"/>
<dbReference type="PANTHER" id="PTHR38104:SF1">
    <property type="entry name" value="ANTI-SIGMA-E FACTOR RSEA"/>
    <property type="match status" value="1"/>
</dbReference>
<comment type="subunit">
    <text evidence="7">Interacts 1:1 with ECF RNA polymerase sigma-E (RpoE); this inhibits the interaction of sigma-E with the RNA polymerase catalytic core and leads to a decreased expression of sigma-E-regulated genes. Interacts with RseB.</text>
</comment>
<evidence type="ECO:0000256" key="4">
    <source>
        <dbReference type="ARBA" id="ARBA00022692"/>
    </source>
</evidence>
<dbReference type="Proteomes" id="UP000535589">
    <property type="component" value="Unassembled WGS sequence"/>
</dbReference>
<accession>A0A7X8YGZ7</accession>
<evidence type="ECO:0000256" key="2">
    <source>
        <dbReference type="ARBA" id="ARBA00005837"/>
    </source>
</evidence>
<dbReference type="Pfam" id="PF03872">
    <property type="entry name" value="RseA_N"/>
    <property type="match status" value="1"/>
</dbReference>
<keyword evidence="6 7" id="KW-0472">Membrane</keyword>
<evidence type="ECO:0000256" key="1">
    <source>
        <dbReference type="ARBA" id="ARBA00004162"/>
    </source>
</evidence>
<keyword evidence="5" id="KW-1133">Transmembrane helix</keyword>
<keyword evidence="11" id="KW-1185">Reference proteome</keyword>
<name>A0A7X8YGZ7_9VIBR</name>
<evidence type="ECO:0000256" key="7">
    <source>
        <dbReference type="PIRNR" id="PIRNR016938"/>
    </source>
</evidence>